<gene>
    <name evidence="2" type="ORF">MCMEM_1618</name>
</gene>
<dbReference type="AlphaFoldDB" id="A0A0E3SRQ0"/>
<dbReference type="STRING" id="1434104.MCMEM_1618"/>
<dbReference type="Pfam" id="PF18978">
    <property type="entry name" value="DUF5714"/>
    <property type="match status" value="1"/>
</dbReference>
<dbReference type="GO" id="GO:0008168">
    <property type="term" value="F:methyltransferase activity"/>
    <property type="evidence" value="ECO:0007669"/>
    <property type="project" value="UniProtKB-KW"/>
</dbReference>
<reference evidence="2 3" key="1">
    <citation type="submission" date="2014-07" db="EMBL/GenBank/DDBJ databases">
        <title>Methanogenic archaea and the global carbon cycle.</title>
        <authorList>
            <person name="Henriksen J.R."/>
            <person name="Luke J."/>
            <person name="Reinhart S."/>
            <person name="Benedict M.N."/>
            <person name="Youngblut N.D."/>
            <person name="Metcalf M.E."/>
            <person name="Whitaker R.J."/>
            <person name="Metcalf W.W."/>
        </authorList>
    </citation>
    <scope>NUCLEOTIDE SEQUENCE [LARGE SCALE GENOMIC DNA]</scope>
    <source>
        <strain evidence="2 3">MM1</strain>
    </source>
</reference>
<evidence type="ECO:0000313" key="3">
    <source>
        <dbReference type="Proteomes" id="UP000033048"/>
    </source>
</evidence>
<keyword evidence="2" id="KW-0808">Transferase</keyword>
<dbReference type="Proteomes" id="UP000033048">
    <property type="component" value="Chromosome"/>
</dbReference>
<name>A0A0E3SRQ0_METMT</name>
<evidence type="ECO:0000313" key="2">
    <source>
        <dbReference type="EMBL" id="AKB85671.1"/>
    </source>
</evidence>
<keyword evidence="3" id="KW-1185">Reference proteome</keyword>
<accession>A0A0E3SRQ0</accession>
<dbReference type="GO" id="GO:0032259">
    <property type="term" value="P:methylation"/>
    <property type="evidence" value="ECO:0007669"/>
    <property type="project" value="UniProtKB-KW"/>
</dbReference>
<dbReference type="KEGG" id="mmet:MCMEM_1618"/>
<dbReference type="GeneID" id="24894180"/>
<dbReference type="RefSeq" id="WP_048205738.1">
    <property type="nucleotide sequence ID" value="NZ_CP009518.1"/>
</dbReference>
<dbReference type="OrthoDB" id="53339at2157"/>
<proteinExistence type="predicted"/>
<dbReference type="InterPro" id="IPR043768">
    <property type="entry name" value="DUF5714"/>
</dbReference>
<dbReference type="HOGENOM" id="CLU_093149_0_0_2"/>
<dbReference type="EC" id="2.1.1.-" evidence="2"/>
<feature type="domain" description="DUF5714" evidence="1">
    <location>
        <begin position="61"/>
        <end position="233"/>
    </location>
</feature>
<organism evidence="2 3">
    <name type="scientific">Methanococcoides methylutens MM1</name>
    <dbReference type="NCBI Taxonomy" id="1434104"/>
    <lineage>
        <taxon>Archaea</taxon>
        <taxon>Methanobacteriati</taxon>
        <taxon>Methanobacteriota</taxon>
        <taxon>Stenosarchaea group</taxon>
        <taxon>Methanomicrobia</taxon>
        <taxon>Methanosarcinales</taxon>
        <taxon>Methanosarcinaceae</taxon>
        <taxon>Methanococcoides</taxon>
    </lineage>
</organism>
<keyword evidence="2" id="KW-0489">Methyltransferase</keyword>
<sequence>MDAIPKGTTNCMVCGNDISYHDHTCKAKCYYCGAEEDTYMCCESAHYVCDKCHSANALEIIESVCMNTNLTNPLLIAEKIMAHPKMPMHGPEHHSLVPAALITAYMNYIGQKDYTKIVKGIKRGQKVAGGFCGYQGACGGGIGAGIAISVLMDATPLTPEERSHANRGTSRSLEAIADAGGARCCKKATRISLREGMKYLSEIFGINWINEYNTNVQCQYTPYNAQCDRDCVYRIADRIGLDEHASSFLIPMDMNN</sequence>
<evidence type="ECO:0000259" key="1">
    <source>
        <dbReference type="Pfam" id="PF18978"/>
    </source>
</evidence>
<protein>
    <submittedName>
        <fullName evidence="2">Methyltransferase</fullName>
        <ecNumber evidence="2">2.1.1.-</ecNumber>
    </submittedName>
</protein>
<dbReference type="EMBL" id="CP009518">
    <property type="protein sequence ID" value="AKB85671.1"/>
    <property type="molecule type" value="Genomic_DNA"/>
</dbReference>